<dbReference type="AlphaFoldDB" id="A0A212JG43"/>
<proteinExistence type="predicted"/>
<organism evidence="1">
    <name type="scientific">uncultured Dysgonomonas sp</name>
    <dbReference type="NCBI Taxonomy" id="206096"/>
    <lineage>
        <taxon>Bacteria</taxon>
        <taxon>Pseudomonadati</taxon>
        <taxon>Bacteroidota</taxon>
        <taxon>Bacteroidia</taxon>
        <taxon>Bacteroidales</taxon>
        <taxon>Dysgonomonadaceae</taxon>
        <taxon>Dysgonomonas</taxon>
        <taxon>environmental samples</taxon>
    </lineage>
</organism>
<evidence type="ECO:0000313" key="1">
    <source>
        <dbReference type="EMBL" id="SBV98416.1"/>
    </source>
</evidence>
<sequence>MDIKLKNGETLDFKPDFKLSLTLNNPMLTEQGSMSLPVVLPESNRRKLGFPDRLDHAYKIKQVFNTVIGAGSYQKPALLRTTSHNKGTIGAFYLNESEMYAKMKDVDLSQAFNIIRPASDFHVAGTFAETLDMVIKYMELVMVDNIKEDFHLFPVATDYYTETVHTGFGDKEYTFYQLLNEQMSGQNRNDNLTDIDLNGEEYYMLAGRNARQYNEGGSLVDVPKGYGITPFLKQSYVLHRIFEYFGYRLEESIFDTDPEFQKMVLVNNTADAIVRGELNYAQLVPSGTIKDYLDSVRTDYGCEFFISPDHKYVEVKFWNDLIKNKKFIPLDSKATGKEIPNLAEPKLLKLTGNRSIEYTDVNFDTQEKFEKNYGQLKYAKDTIYQGRPDYPAGYYLIQSLGDIYERYPYVNDSGNTVRGWRYHSKYLFDSYEEKTDTDYEDKAGKRDYIASVSAFVHYTGTLVGVNIPGEYHRMLFIGNRRHLNTFVKKLHTDENGNQTVADEKEDTVSCPIITAFYRGKTSPAGRPRPVIYGNIMMYDDQGEPLEGGFNLIFGGENGLYNKFWKLYADVIRHSFLQVEIPLKFDIRDILTFRFDNIYLYKGQPLIPEKLEFEIEKDNKIKVISALFRTIRLYLDE</sequence>
<accession>A0A212JG43</accession>
<name>A0A212JG43_9BACT</name>
<gene>
    <name evidence="1" type="ORF">KL86DYS1_12167</name>
</gene>
<reference evidence="1" key="1">
    <citation type="submission" date="2016-04" db="EMBL/GenBank/DDBJ databases">
        <authorList>
            <person name="Evans L.H."/>
            <person name="Alamgir A."/>
            <person name="Owens N."/>
            <person name="Weber N.D."/>
            <person name="Virtaneva K."/>
            <person name="Barbian K."/>
            <person name="Babar A."/>
            <person name="Rosenke K."/>
        </authorList>
    </citation>
    <scope>NUCLEOTIDE SEQUENCE</scope>
    <source>
        <strain evidence="1">86-1</strain>
    </source>
</reference>
<dbReference type="EMBL" id="FLUM01000001">
    <property type="protein sequence ID" value="SBV98416.1"/>
    <property type="molecule type" value="Genomic_DNA"/>
</dbReference>
<dbReference type="RefSeq" id="WP_296940793.1">
    <property type="nucleotide sequence ID" value="NZ_LT599032.1"/>
</dbReference>
<protein>
    <submittedName>
        <fullName evidence="1">Uncharacterized protein</fullName>
    </submittedName>
</protein>